<feature type="domain" description="Alcohol dehydrogenase iron-type/glycerol dehydrogenase GldA" evidence="3">
    <location>
        <begin position="9"/>
        <end position="175"/>
    </location>
</feature>
<dbReference type="AlphaFoldDB" id="A0AAE3M389"/>
<dbReference type="FunFam" id="1.20.1090.10:FF:000001">
    <property type="entry name" value="Aldehyde-alcohol dehydrogenase"/>
    <property type="match status" value="1"/>
</dbReference>
<evidence type="ECO:0000313" key="5">
    <source>
        <dbReference type="EMBL" id="MCW3785950.1"/>
    </source>
</evidence>
<keyword evidence="6" id="KW-1185">Reference proteome</keyword>
<dbReference type="Gene3D" id="1.20.1090.10">
    <property type="entry name" value="Dehydroquinate synthase-like - alpha domain"/>
    <property type="match status" value="1"/>
</dbReference>
<dbReference type="InterPro" id="IPR056798">
    <property type="entry name" value="ADH_Fe_C"/>
</dbReference>
<gene>
    <name evidence="5" type="ORF">OM075_05695</name>
</gene>
<dbReference type="PANTHER" id="PTHR11496:SF102">
    <property type="entry name" value="ALCOHOL DEHYDROGENASE 4"/>
    <property type="match status" value="1"/>
</dbReference>
<evidence type="ECO:0000256" key="2">
    <source>
        <dbReference type="ARBA" id="ARBA00023002"/>
    </source>
</evidence>
<organism evidence="5 6">
    <name type="scientific">Plebeiibacterium sediminum</name>
    <dbReference type="NCBI Taxonomy" id="2992112"/>
    <lineage>
        <taxon>Bacteria</taxon>
        <taxon>Pseudomonadati</taxon>
        <taxon>Bacteroidota</taxon>
        <taxon>Bacteroidia</taxon>
        <taxon>Marinilabiliales</taxon>
        <taxon>Marinilabiliaceae</taxon>
        <taxon>Plebeiibacterium</taxon>
    </lineage>
</organism>
<keyword evidence="2" id="KW-0560">Oxidoreductase</keyword>
<evidence type="ECO:0000259" key="3">
    <source>
        <dbReference type="Pfam" id="PF00465"/>
    </source>
</evidence>
<dbReference type="InterPro" id="IPR039697">
    <property type="entry name" value="Alcohol_dehydrogenase_Fe"/>
</dbReference>
<protein>
    <submittedName>
        <fullName evidence="5">Iron-containing alcohol dehydrogenase</fullName>
    </submittedName>
</protein>
<dbReference type="PANTHER" id="PTHR11496">
    <property type="entry name" value="ALCOHOL DEHYDROGENASE"/>
    <property type="match status" value="1"/>
</dbReference>
<evidence type="ECO:0000259" key="4">
    <source>
        <dbReference type="Pfam" id="PF25137"/>
    </source>
</evidence>
<dbReference type="GO" id="GO:0004022">
    <property type="term" value="F:alcohol dehydrogenase (NAD+) activity"/>
    <property type="evidence" value="ECO:0007669"/>
    <property type="project" value="TreeGrafter"/>
</dbReference>
<feature type="domain" description="Fe-containing alcohol dehydrogenase-like C-terminal" evidence="4">
    <location>
        <begin position="186"/>
        <end position="381"/>
    </location>
</feature>
<dbReference type="Pfam" id="PF00465">
    <property type="entry name" value="Fe-ADH"/>
    <property type="match status" value="1"/>
</dbReference>
<dbReference type="CDD" id="cd08551">
    <property type="entry name" value="Fe-ADH"/>
    <property type="match status" value="1"/>
</dbReference>
<evidence type="ECO:0000256" key="1">
    <source>
        <dbReference type="ARBA" id="ARBA00007358"/>
    </source>
</evidence>
<dbReference type="InterPro" id="IPR001670">
    <property type="entry name" value="ADH_Fe/GldA"/>
</dbReference>
<dbReference type="Gene3D" id="3.40.50.1970">
    <property type="match status" value="1"/>
</dbReference>
<accession>A0AAE3M389</accession>
<dbReference type="SUPFAM" id="SSF56796">
    <property type="entry name" value="Dehydroquinate synthase-like"/>
    <property type="match status" value="1"/>
</dbReference>
<comment type="similarity">
    <text evidence="1">Belongs to the iron-containing alcohol dehydrogenase family.</text>
</comment>
<dbReference type="EMBL" id="JAPDPJ010000008">
    <property type="protein sequence ID" value="MCW3785950.1"/>
    <property type="molecule type" value="Genomic_DNA"/>
</dbReference>
<reference evidence="5" key="1">
    <citation type="submission" date="2022-10" db="EMBL/GenBank/DDBJ databases">
        <authorList>
            <person name="Yu W.X."/>
        </authorList>
    </citation>
    <scope>NUCLEOTIDE SEQUENCE</scope>
    <source>
        <strain evidence="5">AAT</strain>
    </source>
</reference>
<dbReference type="FunFam" id="3.40.50.1970:FF:000003">
    <property type="entry name" value="Alcohol dehydrogenase, iron-containing"/>
    <property type="match status" value="1"/>
</dbReference>
<comment type="caution">
    <text evidence="5">The sequence shown here is derived from an EMBL/GenBank/DDBJ whole genome shotgun (WGS) entry which is preliminary data.</text>
</comment>
<evidence type="ECO:0000313" key="6">
    <source>
        <dbReference type="Proteomes" id="UP001209229"/>
    </source>
</evidence>
<dbReference type="GO" id="GO:0046872">
    <property type="term" value="F:metal ion binding"/>
    <property type="evidence" value="ECO:0007669"/>
    <property type="project" value="InterPro"/>
</dbReference>
<dbReference type="RefSeq" id="WP_301189522.1">
    <property type="nucleotide sequence ID" value="NZ_JAPDPJ010000008.1"/>
</dbReference>
<name>A0AAE3M389_9BACT</name>
<proteinExistence type="inferred from homology"/>
<dbReference type="Pfam" id="PF25137">
    <property type="entry name" value="ADH_Fe_C"/>
    <property type="match status" value="1"/>
</dbReference>
<sequence>MNKVIIYQPGKLVFGEGTLDQFLTDYLSLGLKKMYLLTITPVESLLVSVLKTLTEEGVDIKVNTEVLNEPSFADFEKILKDARAFGADSVVGIGGGSVMDVAKLLAAQLQSDQDTREIIGNGLLKGRSTYLACLPTTSGTGSEVSPNAIFLDEMDGGKKGVISPFLVPDGAYIDPSLSVGVPSAVTAATGIDALTHCLEAYTNKFSHPMVDLFALEGIRLIGNYIKRACKDGQDLEARTMLALGSVYGGMCLGPVNTAAVHALAYPLGSDFKVPHGLSNALLLPYVMEYNLESGVEKFAQIARVLGAKEGSDAKETAINGVSKIKEIMKECDIPERLSDINIPEDAIESMAKGAFEVKRLLNNNIKELKLEDIVDIYKKAY</sequence>
<dbReference type="Proteomes" id="UP001209229">
    <property type="component" value="Unassembled WGS sequence"/>
</dbReference>